<gene>
    <name evidence="6" type="ORF">ABM34_00085</name>
    <name evidence="7" type="ORF">ABM34_12720</name>
</gene>
<dbReference type="PATRIC" id="fig|1007676.4.peg.18"/>
<dbReference type="PROSITE" id="PS51898">
    <property type="entry name" value="TYR_RECOMBINASE"/>
    <property type="match status" value="1"/>
</dbReference>
<proteinExistence type="inferred from homology"/>
<dbReference type="InterPro" id="IPR011010">
    <property type="entry name" value="DNA_brk_join_enz"/>
</dbReference>
<dbReference type="KEGG" id="lgn:ABM34_00085"/>
<keyword evidence="3" id="KW-0238">DNA-binding</keyword>
<dbReference type="InterPro" id="IPR004107">
    <property type="entry name" value="Integrase_SAM-like_N"/>
</dbReference>
<organism evidence="7 8">
    <name type="scientific">Companilactobacillus ginsenosidimutans</name>
    <dbReference type="NCBI Taxonomy" id="1007676"/>
    <lineage>
        <taxon>Bacteria</taxon>
        <taxon>Bacillati</taxon>
        <taxon>Bacillota</taxon>
        <taxon>Bacilli</taxon>
        <taxon>Lactobacillales</taxon>
        <taxon>Lactobacillaceae</taxon>
        <taxon>Companilactobacillus</taxon>
    </lineage>
</organism>
<dbReference type="GO" id="GO:0003677">
    <property type="term" value="F:DNA binding"/>
    <property type="evidence" value="ECO:0007669"/>
    <property type="project" value="UniProtKB-KW"/>
</dbReference>
<dbReference type="InterPro" id="IPR013762">
    <property type="entry name" value="Integrase-like_cat_sf"/>
</dbReference>
<evidence type="ECO:0000256" key="1">
    <source>
        <dbReference type="ARBA" id="ARBA00008857"/>
    </source>
</evidence>
<dbReference type="Pfam" id="PF14659">
    <property type="entry name" value="Phage_int_SAM_3"/>
    <property type="match status" value="1"/>
</dbReference>
<keyword evidence="4" id="KW-0233">DNA recombination</keyword>
<evidence type="ECO:0000256" key="3">
    <source>
        <dbReference type="ARBA" id="ARBA00023125"/>
    </source>
</evidence>
<evidence type="ECO:0000313" key="7">
    <source>
        <dbReference type="EMBL" id="AKP68317.1"/>
    </source>
</evidence>
<dbReference type="SUPFAM" id="SSF56349">
    <property type="entry name" value="DNA breaking-rejoining enzymes"/>
    <property type="match status" value="1"/>
</dbReference>
<sequence length="386" mass="45347">MTKIKKYTKKDGSTAYKFNIYLGIDPKTGKSKRTNRHFATLKEAKVELKKLEYQATQGIIEHKETNITFEEVYNEWFEGYVNTVRESTWYKKKKIFENHILPAFGKYRIRSITTAQIQSELNKWFKSTTNNFKPWFYYTSAIFKYAIQQQYITDNPAKRVIMPRKTEHIEKEPNFWNKDELKTFFDFIDSKKELERYTLFRILAFTGIRRGECLALTWNDFNNTENILQINKTLTQGIGGKQIIQDTKTIKGTRTIPLDTTTIKYLNLWRIQDRKELLKMGFNIGKGSQLIFHSNTNHFKSLNTPKKWLDLIMKRVNSEQTLLHPITIHGFRHSYASALFASGATIKEAQTLLGHEDAQTTLNIYTHVTADQNKEATEKLVKFLNF</sequence>
<dbReference type="GO" id="GO:0006310">
    <property type="term" value="P:DNA recombination"/>
    <property type="evidence" value="ECO:0007669"/>
    <property type="project" value="UniProtKB-KW"/>
</dbReference>
<dbReference type="CDD" id="cd01189">
    <property type="entry name" value="INT_ICEBs1_C_like"/>
    <property type="match status" value="1"/>
</dbReference>
<dbReference type="EMBL" id="CP012034">
    <property type="protein sequence ID" value="AKP68317.1"/>
    <property type="molecule type" value="Genomic_DNA"/>
</dbReference>
<evidence type="ECO:0000313" key="8">
    <source>
        <dbReference type="Proteomes" id="UP000036106"/>
    </source>
</evidence>
<evidence type="ECO:0000313" key="6">
    <source>
        <dbReference type="EMBL" id="AKP66109.1"/>
    </source>
</evidence>
<dbReference type="KEGG" id="lgn:ABM34_12720"/>
<keyword evidence="2" id="KW-0229">DNA integration</keyword>
<dbReference type="STRING" id="1007676.ABM34_00085"/>
<dbReference type="RefSeq" id="WP_048702349.1">
    <property type="nucleotide sequence ID" value="NZ_CP012034.1"/>
</dbReference>
<dbReference type="Proteomes" id="UP000036106">
    <property type="component" value="Chromosome"/>
</dbReference>
<dbReference type="Gene3D" id="1.10.150.130">
    <property type="match status" value="1"/>
</dbReference>
<comment type="similarity">
    <text evidence="1">Belongs to the 'phage' integrase family.</text>
</comment>
<dbReference type="EMBL" id="CP012034">
    <property type="protein sequence ID" value="AKP66109.1"/>
    <property type="molecule type" value="Genomic_DNA"/>
</dbReference>
<dbReference type="InterPro" id="IPR028259">
    <property type="entry name" value="AP2-like_int_N"/>
</dbReference>
<dbReference type="GO" id="GO:0015074">
    <property type="term" value="P:DNA integration"/>
    <property type="evidence" value="ECO:0007669"/>
    <property type="project" value="UniProtKB-KW"/>
</dbReference>
<feature type="domain" description="Tyr recombinase" evidence="5">
    <location>
        <begin position="171"/>
        <end position="378"/>
    </location>
</feature>
<name>A0A0H4QK78_9LACO</name>
<dbReference type="InterPro" id="IPR002104">
    <property type="entry name" value="Integrase_catalytic"/>
</dbReference>
<evidence type="ECO:0000256" key="2">
    <source>
        <dbReference type="ARBA" id="ARBA00022908"/>
    </source>
</evidence>
<accession>A0A0H4QK78</accession>
<evidence type="ECO:0000259" key="5">
    <source>
        <dbReference type="PROSITE" id="PS51898"/>
    </source>
</evidence>
<reference evidence="8" key="2">
    <citation type="submission" date="2015-07" db="EMBL/GenBank/DDBJ databases">
        <title>Lactobacillus ginsenosidimutans/EMML 3141/ whole genome sequencing.</title>
        <authorList>
            <person name="Kim M.K."/>
            <person name="Im W.-T."/>
            <person name="Srinivasan S."/>
            <person name="Lee J.-J."/>
        </authorList>
    </citation>
    <scope>NUCLEOTIDE SEQUENCE [LARGE SCALE GENOMIC DNA]</scope>
    <source>
        <strain evidence="8">EMML 3041</strain>
    </source>
</reference>
<dbReference type="InterPro" id="IPR050808">
    <property type="entry name" value="Phage_Integrase"/>
</dbReference>
<dbReference type="InterPro" id="IPR010998">
    <property type="entry name" value="Integrase_recombinase_N"/>
</dbReference>
<dbReference type="AlphaFoldDB" id="A0A0H4QK78"/>
<dbReference type="Gene3D" id="1.10.443.10">
    <property type="entry name" value="Intergrase catalytic core"/>
    <property type="match status" value="1"/>
</dbReference>
<dbReference type="Pfam" id="PF14657">
    <property type="entry name" value="Arm-DNA-bind_4"/>
    <property type="match status" value="1"/>
</dbReference>
<reference evidence="7" key="1">
    <citation type="submission" date="2015-07" db="EMBL/GenBank/DDBJ databases">
        <title>Lactobacillus ginsenosidimutans EMML 3041 whole genome sequencing.</title>
        <authorList>
            <person name="Kim M.K."/>
            <person name="Im W.-T."/>
            <person name="Srinivasan S."/>
            <person name="Lee J.-J."/>
        </authorList>
    </citation>
    <scope>NUCLEOTIDE SEQUENCE</scope>
    <source>
        <strain evidence="7">EMML 3041</strain>
    </source>
</reference>
<keyword evidence="8" id="KW-1185">Reference proteome</keyword>
<dbReference type="PANTHER" id="PTHR30629:SF2">
    <property type="entry name" value="PROPHAGE INTEGRASE INTS-RELATED"/>
    <property type="match status" value="1"/>
</dbReference>
<evidence type="ECO:0000256" key="4">
    <source>
        <dbReference type="ARBA" id="ARBA00023172"/>
    </source>
</evidence>
<dbReference type="PANTHER" id="PTHR30629">
    <property type="entry name" value="PROPHAGE INTEGRASE"/>
    <property type="match status" value="1"/>
</dbReference>
<dbReference type="OrthoDB" id="9803188at2"/>
<protein>
    <submittedName>
        <fullName evidence="7">Integrase</fullName>
    </submittedName>
</protein>
<dbReference type="Pfam" id="PF00589">
    <property type="entry name" value="Phage_integrase"/>
    <property type="match status" value="1"/>
</dbReference>